<name>A0ACB8RUF7_9AGAM</name>
<sequence length="140" mass="14685">MRELTSRLGGILPRVGPARASAQTPPPPSARHALALREFAPACQSKPSGACTYQPAWPSSVSPASRTPASRYLTSPVHVLCTAPCPPGAGSESAGDVPRREDRCTRHAAGAGSMLPWGRPTPEAPPRGLHVQPNHCSINR</sequence>
<protein>
    <submittedName>
        <fullName evidence="1">Uncharacterized protein</fullName>
    </submittedName>
</protein>
<keyword evidence="2" id="KW-1185">Reference proteome</keyword>
<comment type="caution">
    <text evidence="1">The sequence shown here is derived from an EMBL/GenBank/DDBJ whole genome shotgun (WGS) entry which is preliminary data.</text>
</comment>
<organism evidence="1 2">
    <name type="scientific">Auriscalpium vulgare</name>
    <dbReference type="NCBI Taxonomy" id="40419"/>
    <lineage>
        <taxon>Eukaryota</taxon>
        <taxon>Fungi</taxon>
        <taxon>Dikarya</taxon>
        <taxon>Basidiomycota</taxon>
        <taxon>Agaricomycotina</taxon>
        <taxon>Agaricomycetes</taxon>
        <taxon>Russulales</taxon>
        <taxon>Auriscalpiaceae</taxon>
        <taxon>Auriscalpium</taxon>
    </lineage>
</organism>
<dbReference type="EMBL" id="MU275895">
    <property type="protein sequence ID" value="KAI0047934.1"/>
    <property type="molecule type" value="Genomic_DNA"/>
</dbReference>
<accession>A0ACB8RUF7</accession>
<evidence type="ECO:0000313" key="2">
    <source>
        <dbReference type="Proteomes" id="UP000814033"/>
    </source>
</evidence>
<dbReference type="Proteomes" id="UP000814033">
    <property type="component" value="Unassembled WGS sequence"/>
</dbReference>
<reference evidence="1" key="2">
    <citation type="journal article" date="2022" name="New Phytol.">
        <title>Evolutionary transition to the ectomycorrhizal habit in the genomes of a hyperdiverse lineage of mushroom-forming fungi.</title>
        <authorList>
            <person name="Looney B."/>
            <person name="Miyauchi S."/>
            <person name="Morin E."/>
            <person name="Drula E."/>
            <person name="Courty P.E."/>
            <person name="Kohler A."/>
            <person name="Kuo A."/>
            <person name="LaButti K."/>
            <person name="Pangilinan J."/>
            <person name="Lipzen A."/>
            <person name="Riley R."/>
            <person name="Andreopoulos W."/>
            <person name="He G."/>
            <person name="Johnson J."/>
            <person name="Nolan M."/>
            <person name="Tritt A."/>
            <person name="Barry K.W."/>
            <person name="Grigoriev I.V."/>
            <person name="Nagy L.G."/>
            <person name="Hibbett D."/>
            <person name="Henrissat B."/>
            <person name="Matheny P.B."/>
            <person name="Labbe J."/>
            <person name="Martin F.M."/>
        </authorList>
    </citation>
    <scope>NUCLEOTIDE SEQUENCE</scope>
    <source>
        <strain evidence="1">FP105234-sp</strain>
    </source>
</reference>
<reference evidence="1" key="1">
    <citation type="submission" date="2021-02" db="EMBL/GenBank/DDBJ databases">
        <authorList>
            <consortium name="DOE Joint Genome Institute"/>
            <person name="Ahrendt S."/>
            <person name="Looney B.P."/>
            <person name="Miyauchi S."/>
            <person name="Morin E."/>
            <person name="Drula E."/>
            <person name="Courty P.E."/>
            <person name="Chicoki N."/>
            <person name="Fauchery L."/>
            <person name="Kohler A."/>
            <person name="Kuo A."/>
            <person name="Labutti K."/>
            <person name="Pangilinan J."/>
            <person name="Lipzen A."/>
            <person name="Riley R."/>
            <person name="Andreopoulos W."/>
            <person name="He G."/>
            <person name="Johnson J."/>
            <person name="Barry K.W."/>
            <person name="Grigoriev I.V."/>
            <person name="Nagy L."/>
            <person name="Hibbett D."/>
            <person name="Henrissat B."/>
            <person name="Matheny P.B."/>
            <person name="Labbe J."/>
            <person name="Martin F."/>
        </authorList>
    </citation>
    <scope>NUCLEOTIDE SEQUENCE</scope>
    <source>
        <strain evidence="1">FP105234-sp</strain>
    </source>
</reference>
<proteinExistence type="predicted"/>
<evidence type="ECO:0000313" key="1">
    <source>
        <dbReference type="EMBL" id="KAI0047934.1"/>
    </source>
</evidence>
<gene>
    <name evidence="1" type="ORF">FA95DRAFT_1558594</name>
</gene>